<evidence type="ECO:0000313" key="2">
    <source>
        <dbReference type="Proteomes" id="UP000005876"/>
    </source>
</evidence>
<dbReference type="HOGENOM" id="CLU_2667695_0_0_9"/>
<dbReference type="EMBL" id="CP003107">
    <property type="protein sequence ID" value="AET57279.1"/>
    <property type="molecule type" value="Genomic_DNA"/>
</dbReference>
<reference key="2">
    <citation type="submission" date="2011-11" db="EMBL/GenBank/DDBJ databases">
        <authorList>
            <person name="Shin S.H."/>
            <person name="Kim S."/>
            <person name="Kim J.Y."/>
        </authorList>
    </citation>
    <scope>NUCLEOTIDE SEQUENCE</scope>
    <source>
        <strain>HPL-003</strain>
    </source>
</reference>
<evidence type="ECO:0000313" key="1">
    <source>
        <dbReference type="EMBL" id="AET57279.1"/>
    </source>
</evidence>
<dbReference type="AlphaFoldDB" id="G7VZN7"/>
<sequence length="75" mass="8721">MAFRFYDIHKNGHLMIRISNGLNEIGEVVHYGPEDCKAKEEISFGYEGFALVHNNINLMIRVATLLRIYTRQHTN</sequence>
<proteinExistence type="predicted"/>
<accession>G7VZN7</accession>
<reference evidence="1 2" key="3">
    <citation type="journal article" date="2012" name="J. Bacteriol.">
        <title>Genome Sequence of Paenibacillus terrae HPL-003, a Xylanase-Producing Bacterium Isolated from Soil Found in Forest Residue.</title>
        <authorList>
            <person name="Shin S.H."/>
            <person name="Kim S."/>
            <person name="Kim J.Y."/>
            <person name="Song H.Y."/>
            <person name="Cho S.J."/>
            <person name="Kim D.R."/>
            <person name="Lee K.I."/>
            <person name="Lim H.K."/>
            <person name="Park N.J."/>
            <person name="Hwang I.T."/>
            <person name="Yang K.S."/>
        </authorList>
    </citation>
    <scope>NUCLEOTIDE SEQUENCE [LARGE SCALE GENOMIC DNA]</scope>
    <source>
        <strain evidence="1 2">HPL-003</strain>
    </source>
</reference>
<reference evidence="2" key="1">
    <citation type="submission" date="2011-11" db="EMBL/GenBank/DDBJ databases">
        <title>Complete sequence of Paenibacillus terrae HPL-003.</title>
        <authorList>
            <person name="Shin S.H."/>
            <person name="Kim S."/>
            <person name="Kim J.Y."/>
        </authorList>
    </citation>
    <scope>NUCLEOTIDE SEQUENCE [LARGE SCALE GENOMIC DNA]</scope>
    <source>
        <strain evidence="2">HPL-003</strain>
    </source>
</reference>
<dbReference type="STRING" id="985665.HPL003_02490"/>
<organism evidence="1 2">
    <name type="scientific">Paenibacillus terrae (strain HPL-003)</name>
    <dbReference type="NCBI Taxonomy" id="985665"/>
    <lineage>
        <taxon>Bacteria</taxon>
        <taxon>Bacillati</taxon>
        <taxon>Bacillota</taxon>
        <taxon>Bacilli</taxon>
        <taxon>Bacillales</taxon>
        <taxon>Paenibacillaceae</taxon>
        <taxon>Paenibacillus</taxon>
    </lineage>
</organism>
<gene>
    <name evidence="1" type="ordered locus">HPL003_02490</name>
</gene>
<dbReference type="Proteomes" id="UP000005876">
    <property type="component" value="Chromosome"/>
</dbReference>
<protein>
    <submittedName>
        <fullName evidence="1">YwjA</fullName>
    </submittedName>
</protein>
<dbReference type="KEGG" id="pta:HPL003_02490"/>
<name>G7VZN7_PAETH</name>